<reference evidence="1" key="2">
    <citation type="journal article" date="2015" name="Fish Shellfish Immunol.">
        <title>Early steps in the European eel (Anguilla anguilla)-Vibrio vulnificus interaction in the gills: Role of the RtxA13 toxin.</title>
        <authorList>
            <person name="Callol A."/>
            <person name="Pajuelo D."/>
            <person name="Ebbesson L."/>
            <person name="Teles M."/>
            <person name="MacKenzie S."/>
            <person name="Amaro C."/>
        </authorList>
    </citation>
    <scope>NUCLEOTIDE SEQUENCE</scope>
</reference>
<reference evidence="1" key="1">
    <citation type="submission" date="2014-11" db="EMBL/GenBank/DDBJ databases">
        <authorList>
            <person name="Amaro Gonzalez C."/>
        </authorList>
    </citation>
    <scope>NUCLEOTIDE SEQUENCE</scope>
</reference>
<organism evidence="1">
    <name type="scientific">Anguilla anguilla</name>
    <name type="common">European freshwater eel</name>
    <name type="synonym">Muraena anguilla</name>
    <dbReference type="NCBI Taxonomy" id="7936"/>
    <lineage>
        <taxon>Eukaryota</taxon>
        <taxon>Metazoa</taxon>
        <taxon>Chordata</taxon>
        <taxon>Craniata</taxon>
        <taxon>Vertebrata</taxon>
        <taxon>Euteleostomi</taxon>
        <taxon>Actinopterygii</taxon>
        <taxon>Neopterygii</taxon>
        <taxon>Teleostei</taxon>
        <taxon>Anguilliformes</taxon>
        <taxon>Anguillidae</taxon>
        <taxon>Anguilla</taxon>
    </lineage>
</organism>
<dbReference type="EMBL" id="GBXM01033722">
    <property type="protein sequence ID" value="JAH74855.1"/>
    <property type="molecule type" value="Transcribed_RNA"/>
</dbReference>
<dbReference type="AlphaFoldDB" id="A0A0E9VBM8"/>
<sequence length="21" mass="2129">MSHSANPAFSACVCCVGVSCR</sequence>
<name>A0A0E9VBM8_ANGAN</name>
<proteinExistence type="predicted"/>
<protein>
    <submittedName>
        <fullName evidence="1">Uncharacterized protein</fullName>
    </submittedName>
</protein>
<accession>A0A0E9VBM8</accession>
<evidence type="ECO:0000313" key="1">
    <source>
        <dbReference type="EMBL" id="JAH74855.1"/>
    </source>
</evidence>